<feature type="region of interest" description="Disordered" evidence="1">
    <location>
        <begin position="31"/>
        <end position="56"/>
    </location>
</feature>
<organism evidence="2 3">
    <name type="scientific">Coemansia asiatica</name>
    <dbReference type="NCBI Taxonomy" id="1052880"/>
    <lineage>
        <taxon>Eukaryota</taxon>
        <taxon>Fungi</taxon>
        <taxon>Fungi incertae sedis</taxon>
        <taxon>Zoopagomycota</taxon>
        <taxon>Kickxellomycotina</taxon>
        <taxon>Kickxellomycetes</taxon>
        <taxon>Kickxellales</taxon>
        <taxon>Kickxellaceae</taxon>
        <taxon>Coemansia</taxon>
    </lineage>
</organism>
<sequence length="161" mass="17479">MGASNSKNERVYVYGNDVPIGFTPQLQEKLVKDAEAAPAKAESPKPAADASTPSDIDEKVDALVAKELARILEKNQLDDMKARDRNASTAELLNEIRDVSRQIQASPSTKSPTFAKALQARDRVAACLRDNSGRALDCWSEVAEFRALTATIEKEFVAGSN</sequence>
<accession>A0A9W8CHV9</accession>
<dbReference type="EMBL" id="JANBOH010000159">
    <property type="protein sequence ID" value="KAJ1644526.1"/>
    <property type="molecule type" value="Genomic_DNA"/>
</dbReference>
<dbReference type="Pfam" id="PF07956">
    <property type="entry name" value="DUF1690"/>
    <property type="match status" value="1"/>
</dbReference>
<evidence type="ECO:0000313" key="3">
    <source>
        <dbReference type="Proteomes" id="UP001145021"/>
    </source>
</evidence>
<comment type="caution">
    <text evidence="2">The sequence shown here is derived from an EMBL/GenBank/DDBJ whole genome shotgun (WGS) entry which is preliminary data.</text>
</comment>
<feature type="compositionally biased region" description="Low complexity" evidence="1">
    <location>
        <begin position="36"/>
        <end position="51"/>
    </location>
</feature>
<dbReference type="InterPro" id="IPR012471">
    <property type="entry name" value="DUF1690"/>
</dbReference>
<protein>
    <submittedName>
        <fullName evidence="2">Uncharacterized protein</fullName>
    </submittedName>
</protein>
<reference evidence="2" key="1">
    <citation type="submission" date="2022-07" db="EMBL/GenBank/DDBJ databases">
        <title>Phylogenomic reconstructions and comparative analyses of Kickxellomycotina fungi.</title>
        <authorList>
            <person name="Reynolds N.K."/>
            <person name="Stajich J.E."/>
            <person name="Barry K."/>
            <person name="Grigoriev I.V."/>
            <person name="Crous P."/>
            <person name="Smith M.E."/>
        </authorList>
    </citation>
    <scope>NUCLEOTIDE SEQUENCE</scope>
    <source>
        <strain evidence="2">NBRC 105413</strain>
    </source>
</reference>
<gene>
    <name evidence="2" type="ORF">LPJ64_003800</name>
</gene>
<proteinExistence type="predicted"/>
<evidence type="ECO:0000313" key="2">
    <source>
        <dbReference type="EMBL" id="KAJ1644526.1"/>
    </source>
</evidence>
<dbReference type="Proteomes" id="UP001145021">
    <property type="component" value="Unassembled WGS sequence"/>
</dbReference>
<evidence type="ECO:0000256" key="1">
    <source>
        <dbReference type="SAM" id="MobiDB-lite"/>
    </source>
</evidence>
<name>A0A9W8CHV9_9FUNG</name>
<keyword evidence="3" id="KW-1185">Reference proteome</keyword>
<dbReference type="AlphaFoldDB" id="A0A9W8CHV9"/>